<dbReference type="InterPro" id="IPR036968">
    <property type="entry name" value="Enolpyruvate_Tfrase_sf"/>
</dbReference>
<dbReference type="InterPro" id="IPR001986">
    <property type="entry name" value="Enolpyruvate_Tfrase_dom"/>
</dbReference>
<dbReference type="AlphaFoldDB" id="A0A382ENE0"/>
<keyword evidence="1" id="KW-0808">Transferase</keyword>
<dbReference type="PANTHER" id="PTHR21090">
    <property type="entry name" value="AROM/DEHYDROQUINATE SYNTHASE"/>
    <property type="match status" value="1"/>
</dbReference>
<dbReference type="Pfam" id="PF00275">
    <property type="entry name" value="EPSP_synthase"/>
    <property type="match status" value="1"/>
</dbReference>
<reference evidence="3" key="1">
    <citation type="submission" date="2018-05" db="EMBL/GenBank/DDBJ databases">
        <authorList>
            <person name="Lanie J.A."/>
            <person name="Ng W.-L."/>
            <person name="Kazmierczak K.M."/>
            <person name="Andrzejewski T.M."/>
            <person name="Davidsen T.M."/>
            <person name="Wayne K.J."/>
            <person name="Tettelin H."/>
            <person name="Glass J.I."/>
            <person name="Rusch D."/>
            <person name="Podicherti R."/>
            <person name="Tsui H.-C.T."/>
            <person name="Winkler M.E."/>
        </authorList>
    </citation>
    <scope>NUCLEOTIDE SEQUENCE</scope>
</reference>
<evidence type="ECO:0000313" key="3">
    <source>
        <dbReference type="EMBL" id="SVB51852.1"/>
    </source>
</evidence>
<dbReference type="Gene3D" id="3.65.10.10">
    <property type="entry name" value="Enolpyruvate transferase domain"/>
    <property type="match status" value="1"/>
</dbReference>
<dbReference type="PANTHER" id="PTHR21090:SF5">
    <property type="entry name" value="PENTAFUNCTIONAL AROM POLYPEPTIDE"/>
    <property type="match status" value="1"/>
</dbReference>
<proteinExistence type="predicted"/>
<dbReference type="GO" id="GO:0009423">
    <property type="term" value="P:chorismate biosynthetic process"/>
    <property type="evidence" value="ECO:0007669"/>
    <property type="project" value="TreeGrafter"/>
</dbReference>
<evidence type="ECO:0000256" key="1">
    <source>
        <dbReference type="ARBA" id="ARBA00022679"/>
    </source>
</evidence>
<accession>A0A382ENE0</accession>
<dbReference type="GO" id="GO:0003866">
    <property type="term" value="F:3-phosphoshikimate 1-carboxyvinyltransferase activity"/>
    <property type="evidence" value="ECO:0007669"/>
    <property type="project" value="TreeGrafter"/>
</dbReference>
<sequence>MNKIIYINKKINNFKKKITVEGDKSLSIRWALLASQAFGKSRAYNLLNSEDVLNTLSCLKKLGVKINLKKNYCEIAGNGINSFNYKKNLTLNLGNSGTLGRLIL</sequence>
<organism evidence="3">
    <name type="scientific">marine metagenome</name>
    <dbReference type="NCBI Taxonomy" id="408172"/>
    <lineage>
        <taxon>unclassified sequences</taxon>
        <taxon>metagenomes</taxon>
        <taxon>ecological metagenomes</taxon>
    </lineage>
</organism>
<dbReference type="InterPro" id="IPR013792">
    <property type="entry name" value="RNA3'P_cycl/enolpyr_Trfase_a/b"/>
</dbReference>
<gene>
    <name evidence="3" type="ORF">METZ01_LOCUS204706</name>
</gene>
<protein>
    <recommendedName>
        <fullName evidence="2">Enolpyruvate transferase domain-containing protein</fullName>
    </recommendedName>
</protein>
<feature type="domain" description="Enolpyruvate transferase" evidence="2">
    <location>
        <begin position="10"/>
        <end position="103"/>
    </location>
</feature>
<name>A0A382ENE0_9ZZZZ</name>
<evidence type="ECO:0000259" key="2">
    <source>
        <dbReference type="Pfam" id="PF00275"/>
    </source>
</evidence>
<feature type="non-terminal residue" evidence="3">
    <location>
        <position position="104"/>
    </location>
</feature>
<dbReference type="EMBL" id="UINC01045280">
    <property type="protein sequence ID" value="SVB51852.1"/>
    <property type="molecule type" value="Genomic_DNA"/>
</dbReference>
<dbReference type="SUPFAM" id="SSF55205">
    <property type="entry name" value="EPT/RTPC-like"/>
    <property type="match status" value="1"/>
</dbReference>